<feature type="transmembrane region" description="Helical" evidence="3">
    <location>
        <begin position="499"/>
        <end position="522"/>
    </location>
</feature>
<dbReference type="RefSeq" id="XP_001646443.1">
    <property type="nucleotide sequence ID" value="XM_001646393.1"/>
</dbReference>
<keyword evidence="3" id="KW-0472">Membrane</keyword>
<dbReference type="InParanoid" id="A7TGH8"/>
<feature type="transmembrane region" description="Helical" evidence="3">
    <location>
        <begin position="321"/>
        <end position="342"/>
    </location>
</feature>
<keyword evidence="3" id="KW-0812">Transmembrane</keyword>
<accession>A7TGH8</accession>
<evidence type="ECO:0000256" key="1">
    <source>
        <dbReference type="ARBA" id="ARBA00004141"/>
    </source>
</evidence>
<dbReference type="GO" id="GO:0016020">
    <property type="term" value="C:membrane"/>
    <property type="evidence" value="ECO:0007669"/>
    <property type="project" value="UniProtKB-SubCell"/>
</dbReference>
<keyword evidence="3" id="KW-1133">Transmembrane helix</keyword>
<feature type="transmembrane region" description="Helical" evidence="3">
    <location>
        <begin position="408"/>
        <end position="435"/>
    </location>
</feature>
<evidence type="ECO:0008006" key="6">
    <source>
        <dbReference type="Google" id="ProtNLM"/>
    </source>
</evidence>
<feature type="transmembrane region" description="Helical" evidence="3">
    <location>
        <begin position="472"/>
        <end position="493"/>
    </location>
</feature>
<name>A7TGH8_VANPO</name>
<dbReference type="GO" id="GO:0005739">
    <property type="term" value="C:mitochondrion"/>
    <property type="evidence" value="ECO:0007669"/>
    <property type="project" value="EnsemblFungi"/>
</dbReference>
<comment type="subcellular location">
    <subcellularLocation>
        <location evidence="1">Membrane</location>
        <topology evidence="1">Multi-pass membrane protein</topology>
    </subcellularLocation>
</comment>
<evidence type="ECO:0000256" key="3">
    <source>
        <dbReference type="SAM" id="Phobius"/>
    </source>
</evidence>
<dbReference type="KEGG" id="vpo:Kpol_1048p15"/>
<keyword evidence="5" id="KW-1185">Reference proteome</keyword>
<gene>
    <name evidence="4" type="ORF">Kpol_1048p15</name>
</gene>
<evidence type="ECO:0000256" key="2">
    <source>
        <dbReference type="ARBA" id="ARBA00006727"/>
    </source>
</evidence>
<protein>
    <recommendedName>
        <fullName evidence="6">Major facilitator superfamily (MFS) profile domain-containing protein</fullName>
    </recommendedName>
</protein>
<dbReference type="FunCoup" id="A7TGH8">
    <property type="interactions" value="458"/>
</dbReference>
<dbReference type="Gene3D" id="1.20.1250.20">
    <property type="entry name" value="MFS general substrate transporter like domains"/>
    <property type="match status" value="2"/>
</dbReference>
<dbReference type="PANTHER" id="PTHR11360:SF315">
    <property type="entry name" value="TRANSPORTER MCH2-RELATED"/>
    <property type="match status" value="1"/>
</dbReference>
<organism evidence="5">
    <name type="scientific">Vanderwaltozyma polyspora (strain ATCC 22028 / DSM 70294 / BCRC 21397 / CBS 2163 / NBRC 10782 / NRRL Y-8283 / UCD 57-17)</name>
    <name type="common">Kluyveromyces polysporus</name>
    <dbReference type="NCBI Taxonomy" id="436907"/>
    <lineage>
        <taxon>Eukaryota</taxon>
        <taxon>Fungi</taxon>
        <taxon>Dikarya</taxon>
        <taxon>Ascomycota</taxon>
        <taxon>Saccharomycotina</taxon>
        <taxon>Saccharomycetes</taxon>
        <taxon>Saccharomycetales</taxon>
        <taxon>Saccharomycetaceae</taxon>
        <taxon>Vanderwaltozyma</taxon>
    </lineage>
</organism>
<dbReference type="SUPFAM" id="SSF103473">
    <property type="entry name" value="MFS general substrate transporter"/>
    <property type="match status" value="1"/>
</dbReference>
<dbReference type="OrthoDB" id="2213137at2759"/>
<dbReference type="GeneID" id="5546885"/>
<proteinExistence type="inferred from homology"/>
<feature type="transmembrane region" description="Helical" evidence="3">
    <location>
        <begin position="354"/>
        <end position="374"/>
    </location>
</feature>
<evidence type="ECO:0000313" key="5">
    <source>
        <dbReference type="Proteomes" id="UP000000267"/>
    </source>
</evidence>
<dbReference type="HOGENOM" id="CLU_001265_1_2_1"/>
<dbReference type="InterPro" id="IPR036259">
    <property type="entry name" value="MFS_trans_sf"/>
</dbReference>
<dbReference type="InterPro" id="IPR011701">
    <property type="entry name" value="MFS"/>
</dbReference>
<feature type="transmembrane region" description="Helical" evidence="3">
    <location>
        <begin position="264"/>
        <end position="283"/>
    </location>
</feature>
<dbReference type="PhylomeDB" id="A7TGH8"/>
<dbReference type="PANTHER" id="PTHR11360">
    <property type="entry name" value="MONOCARBOXYLATE TRANSPORTER"/>
    <property type="match status" value="1"/>
</dbReference>
<dbReference type="CDD" id="cd17352">
    <property type="entry name" value="MFS_MCT_SLC16"/>
    <property type="match status" value="1"/>
</dbReference>
<feature type="transmembrane region" description="Helical" evidence="3">
    <location>
        <begin position="235"/>
        <end position="257"/>
    </location>
</feature>
<comment type="similarity">
    <text evidence="2">Belongs to the major facilitator superfamily. Monocarboxylate porter (TC 2.A.1.13) family.</text>
</comment>
<feature type="transmembrane region" description="Helical" evidence="3">
    <location>
        <begin position="192"/>
        <end position="223"/>
    </location>
</feature>
<dbReference type="GO" id="GO:0022857">
    <property type="term" value="F:transmembrane transporter activity"/>
    <property type="evidence" value="ECO:0007669"/>
    <property type="project" value="InterPro"/>
</dbReference>
<dbReference type="AlphaFoldDB" id="A7TGH8"/>
<reference evidence="4 5" key="1">
    <citation type="journal article" date="2007" name="Proc. Natl. Acad. Sci. U.S.A.">
        <title>Independent sorting-out of thousands of duplicated gene pairs in two yeast species descended from a whole-genome duplication.</title>
        <authorList>
            <person name="Scannell D.R."/>
            <person name="Frank A.C."/>
            <person name="Conant G.C."/>
            <person name="Byrne K.P."/>
            <person name="Woolfit M."/>
            <person name="Wolfe K.H."/>
        </authorList>
    </citation>
    <scope>NUCLEOTIDE SEQUENCE [LARGE SCALE GENOMIC DNA]</scope>
    <source>
        <strain evidence="5">ATCC 22028 / DSM 70294 / BCRC 21397 / CBS 2163 / NBRC 10782 / NRRL Y-8283 / UCD 57-17</strain>
    </source>
</reference>
<feature type="transmembrane region" description="Helical" evidence="3">
    <location>
        <begin position="289"/>
        <end position="309"/>
    </location>
</feature>
<dbReference type="Pfam" id="PF07690">
    <property type="entry name" value="MFS_1"/>
    <property type="match status" value="1"/>
</dbReference>
<dbReference type="EMBL" id="DS480387">
    <property type="protein sequence ID" value="EDO18585.1"/>
    <property type="molecule type" value="Genomic_DNA"/>
</dbReference>
<evidence type="ECO:0000313" key="4">
    <source>
        <dbReference type="EMBL" id="EDO18585.1"/>
    </source>
</evidence>
<feature type="transmembrane region" description="Helical" evidence="3">
    <location>
        <begin position="534"/>
        <end position="557"/>
    </location>
</feature>
<sequence length="658" mass="72613">MSETNSSQDQVSSIVSSVISSIDQENAIGIHEKTLNSEDSNHILAPQSRLSLGLSRTASHIERTISNAVHGILVKGGPSEDTGAIDDNTANEYLISQFNVGDAFRLIDSRNAASQLPSHSDEESNIYEPSITSYRTKLNHDDQSSSFDNGITRRITENQDYDGDDDDGVSIVQKVFTNHSTGKVELPPDGGYGWVSVFCVTLIMFSTWGCNSSFGIFLSFYLSNGTFPNATRYDYALIGGLTVFLAQLLSPFVMILMRTIGYKVTMLFGTALMFSGFLLASYATKLWHLYITQGFLIGVSICLIFIPATTVIPGWFLKRRAVAMGFSLMGTGLGGVVYGLATNKLIQDTGGTEWALRFLAISTTSTVLLAISLIKQRNPQKAIGIRSWKKIQNEFKTMFSLRVIKKPFVPLVSIWFTAAIFGYNLMVFTLASYAVARGLSQHDGSTLTAILNGSQTVGRPVIGLLGDRFGRMNITIILNIFLIIFMFGFWIPAHTFLQLIFFSICLGSCVGVANVMNTVLIADMTAPADFLPAWAFVNYSGSGFFLVVEVIAQALVIKGSNPYIHTQIFAGFCFVLALLVMFILREYGVRKNLNEKYKYSKKMDSDLDLKEESDTKSGKVDSETVISATTRPTLEKEERLLEPSIKNYFLRAIYPIKV</sequence>
<dbReference type="InterPro" id="IPR050327">
    <property type="entry name" value="Proton-linked_MCT"/>
</dbReference>
<dbReference type="Proteomes" id="UP000000267">
    <property type="component" value="Unassembled WGS sequence"/>
</dbReference>
<dbReference type="OMA" id="LYAFWIN"/>
<dbReference type="eggNOG" id="KOG2504">
    <property type="taxonomic scope" value="Eukaryota"/>
</dbReference>
<feature type="transmembrane region" description="Helical" evidence="3">
    <location>
        <begin position="563"/>
        <end position="584"/>
    </location>
</feature>